<feature type="region of interest" description="Disordered" evidence="6">
    <location>
        <begin position="37"/>
        <end position="75"/>
    </location>
</feature>
<evidence type="ECO:0000256" key="3">
    <source>
        <dbReference type="ARBA" id="ARBA00022946"/>
    </source>
</evidence>
<dbReference type="PANTHER" id="PTHR48417">
    <property type="entry name" value="ATP SYNTHASE F1 SUBUNIT EPSILON"/>
    <property type="match status" value="1"/>
</dbReference>
<keyword evidence="5" id="KW-0496">Mitochondrion</keyword>
<comment type="subcellular location">
    <subcellularLocation>
        <location evidence="1">Mitochondrion</location>
    </subcellularLocation>
</comment>
<dbReference type="GO" id="GO:0005739">
    <property type="term" value="C:mitochondrion"/>
    <property type="evidence" value="ECO:0007669"/>
    <property type="project" value="UniProtKB-SubCell"/>
</dbReference>
<organism evidence="7 8">
    <name type="scientific">Apolygus lucorum</name>
    <name type="common">Small green plant bug</name>
    <name type="synonym">Lygocoris lucorum</name>
    <dbReference type="NCBI Taxonomy" id="248454"/>
    <lineage>
        <taxon>Eukaryota</taxon>
        <taxon>Metazoa</taxon>
        <taxon>Ecdysozoa</taxon>
        <taxon>Arthropoda</taxon>
        <taxon>Hexapoda</taxon>
        <taxon>Insecta</taxon>
        <taxon>Pterygota</taxon>
        <taxon>Neoptera</taxon>
        <taxon>Paraneoptera</taxon>
        <taxon>Hemiptera</taxon>
        <taxon>Heteroptera</taxon>
        <taxon>Panheteroptera</taxon>
        <taxon>Cimicomorpha</taxon>
        <taxon>Miridae</taxon>
        <taxon>Mirini</taxon>
        <taxon>Apolygus</taxon>
    </lineage>
</organism>
<evidence type="ECO:0000313" key="8">
    <source>
        <dbReference type="Proteomes" id="UP000466442"/>
    </source>
</evidence>
<protein>
    <submittedName>
        <fullName evidence="7">Uncharacterized protein</fullName>
    </submittedName>
</protein>
<dbReference type="SUPFAM" id="SSF64602">
    <property type="entry name" value="F1 ATPase inhibitor, IF1, C-terminal domain"/>
    <property type="match status" value="1"/>
</dbReference>
<dbReference type="InterPro" id="IPR007648">
    <property type="entry name" value="ATPase_inhibitor_mt"/>
</dbReference>
<dbReference type="Gene3D" id="1.20.5.500">
    <property type="entry name" value="Single helix bin"/>
    <property type="match status" value="1"/>
</dbReference>
<dbReference type="Pfam" id="PF04568">
    <property type="entry name" value="IATP"/>
    <property type="match status" value="1"/>
</dbReference>
<name>A0A6A4JKF6_APOLU</name>
<dbReference type="EMBL" id="WIXP02000011">
    <property type="protein sequence ID" value="KAF6202786.1"/>
    <property type="molecule type" value="Genomic_DNA"/>
</dbReference>
<dbReference type="GO" id="GO:0042030">
    <property type="term" value="F:ATPase inhibitor activity"/>
    <property type="evidence" value="ECO:0007669"/>
    <property type="project" value="InterPro"/>
</dbReference>
<sequence length="192" mass="21287">MFRPFKIRFPFSPSFFCGDDGLRELLWQKRLYLSDKGNADADDDIKKGGPSGTRGGGDERGGGAGAIRSAGGSMGKMAAAQEESYFHNGSQQKARDAIVKVLRMDMACGPPATLPSESCSFGLGKLAVFQEDDYFERKTMEELEKLHDEMKNELESAGKTAEVERDRDKRVEKKMKELAGHLKEIIEEGKKK</sequence>
<dbReference type="Proteomes" id="UP000466442">
    <property type="component" value="Unassembled WGS sequence"/>
</dbReference>
<accession>A0A6A4JKF6</accession>
<keyword evidence="3" id="KW-0809">Transit peptide</keyword>
<dbReference type="PANTHER" id="PTHR48417:SF1">
    <property type="entry name" value="ATP SYNTHASE F1 SUBUNIT EPSILON"/>
    <property type="match status" value="1"/>
</dbReference>
<keyword evidence="8" id="KW-1185">Reference proteome</keyword>
<evidence type="ECO:0000256" key="1">
    <source>
        <dbReference type="ARBA" id="ARBA00004173"/>
    </source>
</evidence>
<keyword evidence="4" id="KW-0175">Coiled coil</keyword>
<comment type="caution">
    <text evidence="7">The sequence shown here is derived from an EMBL/GenBank/DDBJ whole genome shotgun (WGS) entry which is preliminary data.</text>
</comment>
<comment type="similarity">
    <text evidence="2">Belongs to the ATPase inhibitor family.</text>
</comment>
<dbReference type="AlphaFoldDB" id="A0A6A4JKF6"/>
<feature type="compositionally biased region" description="Low complexity" evidence="6">
    <location>
        <begin position="66"/>
        <end position="75"/>
    </location>
</feature>
<gene>
    <name evidence="7" type="ORF">GE061_003189</name>
</gene>
<proteinExistence type="inferred from homology"/>
<evidence type="ECO:0000256" key="4">
    <source>
        <dbReference type="ARBA" id="ARBA00023054"/>
    </source>
</evidence>
<reference evidence="7" key="1">
    <citation type="journal article" date="2021" name="Mol. Ecol. Resour.">
        <title>Apolygus lucorum genome provides insights into omnivorousness and mesophyll feeding.</title>
        <authorList>
            <person name="Liu Y."/>
            <person name="Liu H."/>
            <person name="Wang H."/>
            <person name="Huang T."/>
            <person name="Liu B."/>
            <person name="Yang B."/>
            <person name="Yin L."/>
            <person name="Li B."/>
            <person name="Zhang Y."/>
            <person name="Zhang S."/>
            <person name="Jiang F."/>
            <person name="Zhang X."/>
            <person name="Ren Y."/>
            <person name="Wang B."/>
            <person name="Wang S."/>
            <person name="Lu Y."/>
            <person name="Wu K."/>
            <person name="Fan W."/>
            <person name="Wang G."/>
        </authorList>
    </citation>
    <scope>NUCLEOTIDE SEQUENCE</scope>
    <source>
        <strain evidence="7">12Hb</strain>
    </source>
</reference>
<evidence type="ECO:0000313" key="7">
    <source>
        <dbReference type="EMBL" id="KAF6202786.1"/>
    </source>
</evidence>
<evidence type="ECO:0000256" key="6">
    <source>
        <dbReference type="SAM" id="MobiDB-lite"/>
    </source>
</evidence>
<evidence type="ECO:0000256" key="5">
    <source>
        <dbReference type="ARBA" id="ARBA00023128"/>
    </source>
</evidence>
<evidence type="ECO:0000256" key="2">
    <source>
        <dbReference type="ARBA" id="ARBA00010901"/>
    </source>
</evidence>